<keyword evidence="1" id="KW-0677">Repeat</keyword>
<evidence type="ECO:0000256" key="1">
    <source>
        <dbReference type="ARBA" id="ARBA00022737"/>
    </source>
</evidence>
<accession>A0A3M6TFH1</accession>
<feature type="compositionally biased region" description="Low complexity" evidence="4">
    <location>
        <begin position="395"/>
        <end position="421"/>
    </location>
</feature>
<feature type="compositionally biased region" description="Polar residues" evidence="4">
    <location>
        <begin position="270"/>
        <end position="279"/>
    </location>
</feature>
<feature type="compositionally biased region" description="Polar residues" evidence="4">
    <location>
        <begin position="461"/>
        <end position="471"/>
    </location>
</feature>
<comment type="caution">
    <text evidence="5">The sequence shown here is derived from an EMBL/GenBank/DDBJ whole genome shotgun (WGS) entry which is preliminary data.</text>
</comment>
<reference evidence="5 6" key="1">
    <citation type="journal article" date="2018" name="Sci. Rep.">
        <title>Comparative analysis of the Pocillopora damicornis genome highlights role of immune system in coral evolution.</title>
        <authorList>
            <person name="Cunning R."/>
            <person name="Bay R.A."/>
            <person name="Gillette P."/>
            <person name="Baker A.C."/>
            <person name="Traylor-Knowles N."/>
        </authorList>
    </citation>
    <scope>NUCLEOTIDE SEQUENCE [LARGE SCALE GENOMIC DNA]</scope>
    <source>
        <strain evidence="5">RSMAS</strain>
        <tissue evidence="5">Whole animal</tissue>
    </source>
</reference>
<gene>
    <name evidence="5" type="ORF">pdam_00024166</name>
</gene>
<dbReference type="InterPro" id="IPR036770">
    <property type="entry name" value="Ankyrin_rpt-contain_sf"/>
</dbReference>
<evidence type="ECO:0000256" key="2">
    <source>
        <dbReference type="ARBA" id="ARBA00023043"/>
    </source>
</evidence>
<feature type="compositionally biased region" description="Low complexity" evidence="4">
    <location>
        <begin position="291"/>
        <end position="303"/>
    </location>
</feature>
<feature type="region of interest" description="Disordered" evidence="4">
    <location>
        <begin position="238"/>
        <end position="303"/>
    </location>
</feature>
<dbReference type="SUPFAM" id="SSF48403">
    <property type="entry name" value="Ankyrin repeat"/>
    <property type="match status" value="1"/>
</dbReference>
<dbReference type="SMART" id="SM00248">
    <property type="entry name" value="ANK"/>
    <property type="match status" value="4"/>
</dbReference>
<dbReference type="Pfam" id="PF12796">
    <property type="entry name" value="Ank_2"/>
    <property type="match status" value="1"/>
</dbReference>
<dbReference type="OrthoDB" id="5406014at2759"/>
<dbReference type="InterPro" id="IPR002110">
    <property type="entry name" value="Ankyrin_rpt"/>
</dbReference>
<dbReference type="AlphaFoldDB" id="A0A3M6TFH1"/>
<feature type="region of interest" description="Disordered" evidence="4">
    <location>
        <begin position="461"/>
        <end position="489"/>
    </location>
</feature>
<feature type="repeat" description="ANK" evidence="3">
    <location>
        <begin position="106"/>
        <end position="142"/>
    </location>
</feature>
<dbReference type="EMBL" id="RCHS01003711">
    <property type="protein sequence ID" value="RMX39964.1"/>
    <property type="molecule type" value="Genomic_DNA"/>
</dbReference>
<dbReference type="STRING" id="46731.A0A3M6TFH1"/>
<evidence type="ECO:0000256" key="3">
    <source>
        <dbReference type="PROSITE-ProRule" id="PRU00023"/>
    </source>
</evidence>
<protein>
    <submittedName>
        <fullName evidence="5">Uncharacterized protein</fullName>
    </submittedName>
</protein>
<dbReference type="Gene3D" id="1.25.40.20">
    <property type="entry name" value="Ankyrin repeat-containing domain"/>
    <property type="match status" value="1"/>
</dbReference>
<dbReference type="Pfam" id="PF00023">
    <property type="entry name" value="Ank"/>
    <property type="match status" value="1"/>
</dbReference>
<evidence type="ECO:0000256" key="4">
    <source>
        <dbReference type="SAM" id="MobiDB-lite"/>
    </source>
</evidence>
<keyword evidence="2 3" id="KW-0040">ANK repeat</keyword>
<feature type="compositionally biased region" description="Polar residues" evidence="4">
    <location>
        <begin position="238"/>
        <end position="257"/>
    </location>
</feature>
<evidence type="ECO:0000313" key="5">
    <source>
        <dbReference type="EMBL" id="RMX39964.1"/>
    </source>
</evidence>
<dbReference type="Proteomes" id="UP000275408">
    <property type="component" value="Unassembled WGS sequence"/>
</dbReference>
<dbReference type="PROSITE" id="PS50088">
    <property type="entry name" value="ANK_REPEAT"/>
    <property type="match status" value="1"/>
</dbReference>
<dbReference type="OMA" id="GREDCAR"/>
<sequence>MLLEAVSRGRLYQVKFLLESFTEDVNKVDENRQTALMKAIFLPDTMHRTRYKIVKILLDHKARVNVVDREGRTALMWACIRGQENVVRKILDVSILDLDLNGGDKYGNTALFYAAASGQVNTVKRLVTALKRFGLDIDKKNAQGMTPILEATKRGHDECAQVLMTEGKASLTIRDPETFLNTKEWAEKRSLTNLSELIARRSPSPQLAVQNVENDPELDDQISSASDLENKNTQRNLANESGNANEQAAPSPQQRRGSVSDKKMKGPTDTLPSSRQGRSTPLMAENKKEGSVSPRSSTTTVSLTRRKSELFEKTKIGAAAITAKSEMCRLLSLYGIQHSESYRQSFDPILLPPSGYWPDPLAHLRDNTSSVADDDLESNFLDVLRPRGSGRRRSSAFPGAPDMGRRGSSVAGRRGSMMPNGSGMGMGKRGSIAPSSMSIGGGKNFLEAPGLLTSRRTTLSANNTRGTTSLSPFDRRGSLMPRGSEQTRPTLPRRITTHIAVGLGHIQES</sequence>
<name>A0A3M6TFH1_POCDA</name>
<proteinExistence type="predicted"/>
<keyword evidence="6" id="KW-1185">Reference proteome</keyword>
<dbReference type="PANTHER" id="PTHR24173:SF76">
    <property type="match status" value="1"/>
</dbReference>
<dbReference type="PANTHER" id="PTHR24173">
    <property type="entry name" value="ANKYRIN REPEAT CONTAINING"/>
    <property type="match status" value="1"/>
</dbReference>
<evidence type="ECO:0000313" key="6">
    <source>
        <dbReference type="Proteomes" id="UP000275408"/>
    </source>
</evidence>
<feature type="region of interest" description="Disordered" evidence="4">
    <location>
        <begin position="387"/>
        <end position="428"/>
    </location>
</feature>
<organism evidence="5 6">
    <name type="scientific">Pocillopora damicornis</name>
    <name type="common">Cauliflower coral</name>
    <name type="synonym">Millepora damicornis</name>
    <dbReference type="NCBI Taxonomy" id="46731"/>
    <lineage>
        <taxon>Eukaryota</taxon>
        <taxon>Metazoa</taxon>
        <taxon>Cnidaria</taxon>
        <taxon>Anthozoa</taxon>
        <taxon>Hexacorallia</taxon>
        <taxon>Scleractinia</taxon>
        <taxon>Astrocoeniina</taxon>
        <taxon>Pocilloporidae</taxon>
        <taxon>Pocillopora</taxon>
    </lineage>
</organism>